<evidence type="ECO:0000256" key="2">
    <source>
        <dbReference type="ARBA" id="ARBA00023163"/>
    </source>
</evidence>
<evidence type="ECO:0000259" key="3">
    <source>
        <dbReference type="PROSITE" id="PS01124"/>
    </source>
</evidence>
<sequence length="380" mass="41846">MEQDLRLPLSLIEVLIAGATFADRRSAPHRGRGARAVMGEYGRRAFTEGGDLAMPSRPDGHRHVIAVAVTDAVPTFELAVPCEVFGVDRSDIVAPWYELRLCAAEPGPLRTPAGMRVDTTHGLEDLAEADTVIVPAIDRDVQLNPPPLLIKALRSAHDHGRRIVSLCTGAYVLATAGLLDGRKATTHWMNAGDFAHRFPAVQVEPDVLYVDEGDILTSAGTAAAIDLCLHLVRLDHGAAVANEIARRMVVSPPREAAEPQVAQLLVRPEIRSELTPVLQWARANLDRSLTVSDFARAARMSERTLARRFREVLDITPKKWLMQQRVRLAQELLETSDESIDKIAKRTGFGAAANFRHHFSRITGQSPQTYRHIFRDRAAG</sequence>
<dbReference type="SUPFAM" id="SSF46689">
    <property type="entry name" value="Homeodomain-like"/>
    <property type="match status" value="2"/>
</dbReference>
<proteinExistence type="predicted"/>
<dbReference type="RefSeq" id="WP_397025360.1">
    <property type="nucleotide sequence ID" value="NZ_JBITMB010000010.1"/>
</dbReference>
<reference evidence="4 5" key="1">
    <citation type="submission" date="2024-10" db="EMBL/GenBank/DDBJ databases">
        <title>The Natural Products Discovery Center: Release of the First 8490 Sequenced Strains for Exploring Actinobacteria Biosynthetic Diversity.</title>
        <authorList>
            <person name="Kalkreuter E."/>
            <person name="Kautsar S.A."/>
            <person name="Yang D."/>
            <person name="Bader C.D."/>
            <person name="Teijaro C.N."/>
            <person name="Fluegel L."/>
            <person name="Davis C.M."/>
            <person name="Simpson J.R."/>
            <person name="Lauterbach L."/>
            <person name="Steele A.D."/>
            <person name="Gui C."/>
            <person name="Meng S."/>
            <person name="Li G."/>
            <person name="Viehrig K."/>
            <person name="Ye F."/>
            <person name="Su P."/>
            <person name="Kiefer A.F."/>
            <person name="Nichols A."/>
            <person name="Cepeda A.J."/>
            <person name="Yan W."/>
            <person name="Fan B."/>
            <person name="Jiang Y."/>
            <person name="Adhikari A."/>
            <person name="Zheng C.-J."/>
            <person name="Schuster L."/>
            <person name="Cowan T.M."/>
            <person name="Smanski M.J."/>
            <person name="Chevrette M.G."/>
            <person name="De Carvalho L.P.S."/>
            <person name="Shen B."/>
        </authorList>
    </citation>
    <scope>NUCLEOTIDE SEQUENCE [LARGE SCALE GENOMIC DNA]</scope>
    <source>
        <strain evidence="4 5">NPDC049503</strain>
    </source>
</reference>
<evidence type="ECO:0000256" key="1">
    <source>
        <dbReference type="ARBA" id="ARBA00023015"/>
    </source>
</evidence>
<keyword evidence="1" id="KW-0805">Transcription regulation</keyword>
<dbReference type="Pfam" id="PF01965">
    <property type="entry name" value="DJ-1_PfpI"/>
    <property type="match status" value="1"/>
</dbReference>
<dbReference type="CDD" id="cd03137">
    <property type="entry name" value="GATase1_AraC_1"/>
    <property type="match status" value="1"/>
</dbReference>
<feature type="domain" description="HTH araC/xylS-type" evidence="3">
    <location>
        <begin position="275"/>
        <end position="373"/>
    </location>
</feature>
<dbReference type="InterPro" id="IPR009057">
    <property type="entry name" value="Homeodomain-like_sf"/>
</dbReference>
<keyword evidence="2" id="KW-0804">Transcription</keyword>
<dbReference type="Pfam" id="PF12833">
    <property type="entry name" value="HTH_18"/>
    <property type="match status" value="1"/>
</dbReference>
<dbReference type="EMBL" id="JBITMB010000010">
    <property type="protein sequence ID" value="MFI7444997.1"/>
    <property type="molecule type" value="Genomic_DNA"/>
</dbReference>
<dbReference type="PROSITE" id="PS01124">
    <property type="entry name" value="HTH_ARAC_FAMILY_2"/>
    <property type="match status" value="1"/>
</dbReference>
<dbReference type="Gene3D" id="1.10.10.60">
    <property type="entry name" value="Homeodomain-like"/>
    <property type="match status" value="1"/>
</dbReference>
<accession>A0ABW8AG36</accession>
<dbReference type="InterPro" id="IPR052158">
    <property type="entry name" value="INH-QAR"/>
</dbReference>
<gene>
    <name evidence="4" type="ORF">ACIBP5_33930</name>
</gene>
<dbReference type="InterPro" id="IPR018060">
    <property type="entry name" value="HTH_AraC"/>
</dbReference>
<dbReference type="Proteomes" id="UP001612928">
    <property type="component" value="Unassembled WGS sequence"/>
</dbReference>
<dbReference type="InterPro" id="IPR029062">
    <property type="entry name" value="Class_I_gatase-like"/>
</dbReference>
<keyword evidence="5" id="KW-1185">Reference proteome</keyword>
<dbReference type="Gene3D" id="3.40.50.880">
    <property type="match status" value="1"/>
</dbReference>
<organism evidence="4 5">
    <name type="scientific">Nonomuraea indica</name>
    <dbReference type="NCBI Taxonomy" id="1581193"/>
    <lineage>
        <taxon>Bacteria</taxon>
        <taxon>Bacillati</taxon>
        <taxon>Actinomycetota</taxon>
        <taxon>Actinomycetes</taxon>
        <taxon>Streptosporangiales</taxon>
        <taxon>Streptosporangiaceae</taxon>
        <taxon>Nonomuraea</taxon>
    </lineage>
</organism>
<dbReference type="InterPro" id="IPR002818">
    <property type="entry name" value="DJ-1/PfpI"/>
</dbReference>
<protein>
    <submittedName>
        <fullName evidence="4">GlxA family transcriptional regulator</fullName>
    </submittedName>
</protein>
<evidence type="ECO:0000313" key="4">
    <source>
        <dbReference type="EMBL" id="MFI7444997.1"/>
    </source>
</evidence>
<dbReference type="PANTHER" id="PTHR43130:SF3">
    <property type="entry name" value="HTH-TYPE TRANSCRIPTIONAL REGULATOR RV1931C"/>
    <property type="match status" value="1"/>
</dbReference>
<dbReference type="SUPFAM" id="SSF52317">
    <property type="entry name" value="Class I glutamine amidotransferase-like"/>
    <property type="match status" value="1"/>
</dbReference>
<evidence type="ECO:0000313" key="5">
    <source>
        <dbReference type="Proteomes" id="UP001612928"/>
    </source>
</evidence>
<dbReference type="PANTHER" id="PTHR43130">
    <property type="entry name" value="ARAC-FAMILY TRANSCRIPTIONAL REGULATOR"/>
    <property type="match status" value="1"/>
</dbReference>
<comment type="caution">
    <text evidence="4">The sequence shown here is derived from an EMBL/GenBank/DDBJ whole genome shotgun (WGS) entry which is preliminary data.</text>
</comment>
<name>A0ABW8AG36_9ACTN</name>
<dbReference type="SMART" id="SM00342">
    <property type="entry name" value="HTH_ARAC"/>
    <property type="match status" value="1"/>
</dbReference>